<dbReference type="Proteomes" id="UP000013047">
    <property type="component" value="Unassembled WGS sequence"/>
</dbReference>
<dbReference type="RefSeq" id="WP_004368730.1">
    <property type="nucleotide sequence ID" value="NZ_AMXF01000143.1"/>
</dbReference>
<proteinExistence type="predicted"/>
<feature type="non-terminal residue" evidence="1">
    <location>
        <position position="1"/>
    </location>
</feature>
<sequence>FHVLDHAPSGALIVLACGVDEADAAQAGARRAAAANASALQAGACVTWRYELDGARSGEPAAAAPAGVVAGAVPALRGEGVAALCAEGVAALCARHGARFEAAAAGASLHLEASCP</sequence>
<evidence type="ECO:0000313" key="1">
    <source>
        <dbReference type="EMBL" id="ENO96032.1"/>
    </source>
</evidence>
<protein>
    <submittedName>
        <fullName evidence="1">Uncharacterized protein</fullName>
    </submittedName>
</protein>
<keyword evidence="2" id="KW-1185">Reference proteome</keyword>
<dbReference type="EMBL" id="AMXF01000143">
    <property type="protein sequence ID" value="ENO96032.1"/>
    <property type="molecule type" value="Genomic_DNA"/>
</dbReference>
<gene>
    <name evidence="1" type="ORF">C667_15959</name>
</gene>
<organism evidence="1 2">
    <name type="scientific">Thauera phenylacetica B4P</name>
    <dbReference type="NCBI Taxonomy" id="1234382"/>
    <lineage>
        <taxon>Bacteria</taxon>
        <taxon>Pseudomonadati</taxon>
        <taxon>Pseudomonadota</taxon>
        <taxon>Betaproteobacteria</taxon>
        <taxon>Rhodocyclales</taxon>
        <taxon>Zoogloeaceae</taxon>
        <taxon>Thauera</taxon>
    </lineage>
</organism>
<accession>N6ZNC8</accession>
<reference evidence="1 2" key="1">
    <citation type="submission" date="2012-09" db="EMBL/GenBank/DDBJ databases">
        <title>Draft Genome Sequences of 6 Strains from Genus Thauera.</title>
        <authorList>
            <person name="Liu B."/>
            <person name="Shapleigh J.P."/>
            <person name="Frostegard A.H."/>
        </authorList>
    </citation>
    <scope>NUCLEOTIDE SEQUENCE [LARGE SCALE GENOMIC DNA]</scope>
    <source>
        <strain evidence="1 2">B4P</strain>
    </source>
</reference>
<name>N6ZNC8_9RHOO</name>
<comment type="caution">
    <text evidence="1">The sequence shown here is derived from an EMBL/GenBank/DDBJ whole genome shotgun (WGS) entry which is preliminary data.</text>
</comment>
<evidence type="ECO:0000313" key="2">
    <source>
        <dbReference type="Proteomes" id="UP000013047"/>
    </source>
</evidence>
<dbReference type="AlphaFoldDB" id="N6ZNC8"/>